<reference evidence="1" key="2">
    <citation type="submission" date="2020-08" db="EMBL/GenBank/DDBJ databases">
        <authorList>
            <person name="Chen M."/>
            <person name="Teng W."/>
            <person name="Zhao L."/>
            <person name="Hu C."/>
            <person name="Zhou Y."/>
            <person name="Han B."/>
            <person name="Song L."/>
            <person name="Shu W."/>
        </authorList>
    </citation>
    <scope>NUCLEOTIDE SEQUENCE</scope>
    <source>
        <strain evidence="1">FACHB-1375</strain>
    </source>
</reference>
<reference evidence="1" key="1">
    <citation type="journal article" date="2015" name="ISME J.">
        <title>Draft Genome Sequence of Streptomyces incarnatus NRRL8089, which Produces the Nucleoside Antibiotic Sinefungin.</title>
        <authorList>
            <person name="Oshima K."/>
            <person name="Hattori M."/>
            <person name="Shimizu H."/>
            <person name="Fukuda K."/>
            <person name="Nemoto M."/>
            <person name="Inagaki K."/>
            <person name="Tamura T."/>
        </authorList>
    </citation>
    <scope>NUCLEOTIDE SEQUENCE</scope>
    <source>
        <strain evidence="1">FACHB-1375</strain>
    </source>
</reference>
<keyword evidence="2" id="KW-1185">Reference proteome</keyword>
<dbReference type="RefSeq" id="WP_190474853.1">
    <property type="nucleotide sequence ID" value="NZ_JACJPW010000156.1"/>
</dbReference>
<dbReference type="Proteomes" id="UP000641646">
    <property type="component" value="Unassembled WGS sequence"/>
</dbReference>
<dbReference type="AlphaFoldDB" id="A0A926VLG0"/>
<evidence type="ECO:0000313" key="1">
    <source>
        <dbReference type="EMBL" id="MBD2185986.1"/>
    </source>
</evidence>
<sequence>MTETLIDWDKDLPADPEEEYEALVRSLSWIDGFGLIFVRCSPAEGERLIKRVREDIPKKNIEVLRLEQPISNFYDIIDNLPNKDKINILFVTGLEKYFEEYIKPGYGGQGDYYKQVYPRIICPEECG</sequence>
<comment type="caution">
    <text evidence="1">The sequence shown here is derived from an EMBL/GenBank/DDBJ whole genome shotgun (WGS) entry which is preliminary data.</text>
</comment>
<dbReference type="EMBL" id="JACJPW010000156">
    <property type="protein sequence ID" value="MBD2185986.1"/>
    <property type="molecule type" value="Genomic_DNA"/>
</dbReference>
<proteinExistence type="predicted"/>
<evidence type="ECO:0000313" key="2">
    <source>
        <dbReference type="Proteomes" id="UP000641646"/>
    </source>
</evidence>
<gene>
    <name evidence="1" type="ORF">H6G03_33835</name>
</gene>
<organism evidence="1 2">
    <name type="scientific">Aerosakkonema funiforme FACHB-1375</name>
    <dbReference type="NCBI Taxonomy" id="2949571"/>
    <lineage>
        <taxon>Bacteria</taxon>
        <taxon>Bacillati</taxon>
        <taxon>Cyanobacteriota</taxon>
        <taxon>Cyanophyceae</taxon>
        <taxon>Oscillatoriophycideae</taxon>
        <taxon>Aerosakkonematales</taxon>
        <taxon>Aerosakkonemataceae</taxon>
        <taxon>Aerosakkonema</taxon>
    </lineage>
</organism>
<accession>A0A926VLG0</accession>
<protein>
    <submittedName>
        <fullName evidence="1">Uncharacterized protein</fullName>
    </submittedName>
</protein>
<name>A0A926VLG0_9CYAN</name>